<dbReference type="InterPro" id="IPR041100">
    <property type="entry name" value="TQ"/>
</dbReference>
<evidence type="ECO:0000259" key="2">
    <source>
        <dbReference type="Pfam" id="PF18202"/>
    </source>
</evidence>
<keyword evidence="1" id="KW-0472">Membrane</keyword>
<sequence>MAANTKIRPRGRTLAALLAAFTLIVSSLLSGGNAMALWDSTTGRGLNLNGINAVGYLRLGPHVNQTPQIGGVGIEPAPQWCIDGKKADPGPGDLTSIATLTDSAQHIPELALTTPQAAWILHKYQGNTGDDTNLAALGLLMHANFENTAAVAHEIAGATQTQQPDTWTRALQYVAEARNSAVAGYESWTVQGDGQRTGAITGLGQVNSAGAYVPNLPFTVTLNGPAVFDATGTNVWSGNTASEPVTLNWTATGNGTVTGNAVYHAEVRSTVTKFGSDGSVQDMVTYGNRPASDPEEVTVPGQSWRVIFDFQPTGTSQAVSQEINLDGSISDTLTTSVDKNYGDGQWTQVNGKPVPVVYTATAYWAGRTKPATSTTIPAGAEVLGSVDVTATGEGQKLEAKLTTPKRGYVTWVWSVDKNKQGANSQYIHQNWSDSFGLEAETTSENFDFRPLGTSHVADAKVIDKGTVLSDTFEAKADPQYRDGEWTRIVAPGASFDEGTYVPVTYRASAYYVSPTELPSTADAVPASAELIESVTVVANGPGELKATLSQPTTKAGFVTWVWEVKAEDQPADSAKWIKPGWADQFGLPDETTSVRYPAKIDSTLSIRDTKSGTYLVDDVFVTGMPANHPAFAGGMGFKPDTQVIEHEVLFFPHGLEVTEANRAKAEKIGETVSILAKNGFYPSVGDTSWLVKQDAAGKNLPGTYVFVSSFAGDDRVQPLTTSVEDVTEQFTITPEPSIHTTLTHENTHVAPNTAKVELVDTVSYQNLKPGKEYELSGTLMDKATGKPLVDANGDKIVSTVSFTPETPNGTATVVFTVDGSLFAGKQTVAFERLTQDGREIAVHTDINDLNQTVSFSKLQTTATDKTDGDKVLAPIPNAVITDRVCDVAGTLVPGTEYDITTALMLDNGDALLDANGKPVTVTSKFIPAAANDCASIDITFDASKLAGKRVVVFETVTQDGRTVSVHHDLKDDAQTVSVEIPGDGDNDKSKRRLTRTGVSILGGGILALGFIGVGAAAVLRRRNN</sequence>
<evidence type="ECO:0000256" key="1">
    <source>
        <dbReference type="SAM" id="Phobius"/>
    </source>
</evidence>
<keyword evidence="1" id="KW-0812">Transmembrane</keyword>
<gene>
    <name evidence="3" type="ORF">PWJ81_07460</name>
</gene>
<comment type="caution">
    <text evidence="3">The sequence shown here is derived from an EMBL/GenBank/DDBJ whole genome shotgun (WGS) entry which is preliminary data.</text>
</comment>
<reference evidence="3 4" key="1">
    <citation type="submission" date="2023-02" db="EMBL/GenBank/DDBJ databases">
        <title>Defining the Infant Male Urobiome and Moving Towards Mechanisms in Urobiome Research.</title>
        <authorList>
            <person name="Reasoner S."/>
            <person name="Flores V."/>
            <person name="Van Horn G."/>
            <person name="Morales G."/>
            <person name="Peard L."/>
            <person name="Abelson B."/>
            <person name="Manuel C."/>
            <person name="Lee J."/>
            <person name="Baker B."/>
            <person name="Williams T."/>
            <person name="Schmitz J."/>
            <person name="Clayton D."/>
            <person name="Hadjifrangiskou M."/>
        </authorList>
    </citation>
    <scope>NUCLEOTIDE SEQUENCE [LARGE SCALE GENOMIC DNA]</scope>
    <source>
        <strain evidence="3 4">AS1053</strain>
    </source>
</reference>
<accession>A0ABT5V7G7</accession>
<dbReference type="Pfam" id="PF18202">
    <property type="entry name" value="TQ"/>
    <property type="match status" value="2"/>
</dbReference>
<dbReference type="Proteomes" id="UP001219297">
    <property type="component" value="Unassembled WGS sequence"/>
</dbReference>
<name>A0ABT5V7G7_9ACTO</name>
<feature type="transmembrane region" description="Helical" evidence="1">
    <location>
        <begin position="998"/>
        <end position="1019"/>
    </location>
</feature>
<organism evidence="3 4">
    <name type="scientific">Actinotignum sanguinis</name>
    <dbReference type="NCBI Taxonomy" id="1445614"/>
    <lineage>
        <taxon>Bacteria</taxon>
        <taxon>Bacillati</taxon>
        <taxon>Actinomycetota</taxon>
        <taxon>Actinomycetes</taxon>
        <taxon>Actinomycetales</taxon>
        <taxon>Actinomycetaceae</taxon>
        <taxon>Actinotignum</taxon>
    </lineage>
</organism>
<keyword evidence="4" id="KW-1185">Reference proteome</keyword>
<proteinExistence type="predicted"/>
<protein>
    <submittedName>
        <fullName evidence="3">VaFE repeat-containing surface-anchored protein</fullName>
    </submittedName>
</protein>
<dbReference type="EMBL" id="JARBHI010000018">
    <property type="protein sequence ID" value="MDE1656903.1"/>
    <property type="molecule type" value="Genomic_DNA"/>
</dbReference>
<dbReference type="NCBIfam" id="NF033903">
    <property type="entry name" value="VaFE_rpt"/>
    <property type="match status" value="2"/>
</dbReference>
<evidence type="ECO:0000313" key="4">
    <source>
        <dbReference type="Proteomes" id="UP001219297"/>
    </source>
</evidence>
<feature type="domain" description="T-Q ester bond containing" evidence="2">
    <location>
        <begin position="857"/>
        <end position="978"/>
    </location>
</feature>
<feature type="domain" description="T-Q ester bond containing" evidence="2">
    <location>
        <begin position="736"/>
        <end position="854"/>
    </location>
</feature>
<keyword evidence="1" id="KW-1133">Transmembrane helix</keyword>
<evidence type="ECO:0000313" key="3">
    <source>
        <dbReference type="EMBL" id="MDE1656903.1"/>
    </source>
</evidence>
<dbReference type="Gene3D" id="2.60.40.3930">
    <property type="match status" value="2"/>
</dbReference>
<dbReference type="RefSeq" id="WP_274734987.1">
    <property type="nucleotide sequence ID" value="NZ_CAUPIE010000006.1"/>
</dbReference>